<feature type="region of interest" description="Disordered" evidence="1">
    <location>
        <begin position="93"/>
        <end position="140"/>
    </location>
</feature>
<feature type="compositionally biased region" description="Low complexity" evidence="1">
    <location>
        <begin position="121"/>
        <end position="140"/>
    </location>
</feature>
<keyword evidence="3" id="KW-1185">Reference proteome</keyword>
<feature type="region of interest" description="Disordered" evidence="1">
    <location>
        <begin position="1"/>
        <end position="51"/>
    </location>
</feature>
<comment type="caution">
    <text evidence="2">The sequence shown here is derived from an EMBL/GenBank/DDBJ whole genome shotgun (WGS) entry which is preliminary data.</text>
</comment>
<organism evidence="2 3">
    <name type="scientific">Euroglyphus maynei</name>
    <name type="common">Mayne's house dust mite</name>
    <dbReference type="NCBI Taxonomy" id="6958"/>
    <lineage>
        <taxon>Eukaryota</taxon>
        <taxon>Metazoa</taxon>
        <taxon>Ecdysozoa</taxon>
        <taxon>Arthropoda</taxon>
        <taxon>Chelicerata</taxon>
        <taxon>Arachnida</taxon>
        <taxon>Acari</taxon>
        <taxon>Acariformes</taxon>
        <taxon>Sarcoptiformes</taxon>
        <taxon>Astigmata</taxon>
        <taxon>Psoroptidia</taxon>
        <taxon>Analgoidea</taxon>
        <taxon>Pyroglyphidae</taxon>
        <taxon>Pyroglyphinae</taxon>
        <taxon>Euroglyphus</taxon>
    </lineage>
</organism>
<reference evidence="2 3" key="1">
    <citation type="submission" date="2017-03" db="EMBL/GenBank/DDBJ databases">
        <title>Genome Survey of Euroglyphus maynei.</title>
        <authorList>
            <person name="Arlian L.G."/>
            <person name="Morgan M.S."/>
            <person name="Rider S.D."/>
        </authorList>
    </citation>
    <scope>NUCLEOTIDE SEQUENCE [LARGE SCALE GENOMIC DNA]</scope>
    <source>
        <strain evidence="2">Arlian Lab</strain>
        <tissue evidence="2">Whole body</tissue>
    </source>
</reference>
<evidence type="ECO:0000256" key="1">
    <source>
        <dbReference type="SAM" id="MobiDB-lite"/>
    </source>
</evidence>
<evidence type="ECO:0000313" key="3">
    <source>
        <dbReference type="Proteomes" id="UP000194236"/>
    </source>
</evidence>
<proteinExistence type="predicted"/>
<evidence type="ECO:0000313" key="2">
    <source>
        <dbReference type="EMBL" id="OTF69234.1"/>
    </source>
</evidence>
<feature type="compositionally biased region" description="Low complexity" evidence="1">
    <location>
        <begin position="102"/>
        <end position="111"/>
    </location>
</feature>
<dbReference type="Proteomes" id="UP000194236">
    <property type="component" value="Unassembled WGS sequence"/>
</dbReference>
<name>A0A1Y3AN31_EURMA</name>
<protein>
    <submittedName>
        <fullName evidence="2">Uncharacterized protein</fullName>
    </submittedName>
</protein>
<gene>
    <name evidence="2" type="ORF">BLA29_012370</name>
</gene>
<dbReference type="AlphaFoldDB" id="A0A1Y3AN31"/>
<dbReference type="EMBL" id="MUJZ01071559">
    <property type="protein sequence ID" value="OTF69234.1"/>
    <property type="molecule type" value="Genomic_DNA"/>
</dbReference>
<sequence length="140" mass="15458">MQYVPVVPSKTVEKQSATFTQLPETNSQTSSSSSPNSIHQSNTSKQRGDINTVGLPLVNHVTKSSNLPKKVPANGFSYLTHPEEIHIFHEYHHQRTSSSGMNNNHDNNQRNYHTPAPPPTTTRSTVRTTNTAATSHESVL</sequence>
<feature type="compositionally biased region" description="Polar residues" evidence="1">
    <location>
        <begin position="14"/>
        <end position="24"/>
    </location>
</feature>
<accession>A0A1Y3AN31</accession>
<feature type="compositionally biased region" description="Low complexity" evidence="1">
    <location>
        <begin position="25"/>
        <end position="44"/>
    </location>
</feature>